<evidence type="ECO:0000256" key="3">
    <source>
        <dbReference type="ARBA" id="ARBA00022448"/>
    </source>
</evidence>
<feature type="transmembrane region" description="Helical" evidence="8">
    <location>
        <begin position="216"/>
        <end position="236"/>
    </location>
</feature>
<comment type="subcellular location">
    <subcellularLocation>
        <location evidence="1 8">Cell membrane</location>
        <topology evidence="1 8">Multi-pass membrane protein</topology>
    </subcellularLocation>
</comment>
<dbReference type="PANTHER" id="PTHR30269:SF37">
    <property type="entry name" value="MEMBRANE TRANSPORTER PROTEIN"/>
    <property type="match status" value="1"/>
</dbReference>
<keyword evidence="3" id="KW-0813">Transport</keyword>
<keyword evidence="7 8" id="KW-0472">Membrane</keyword>
<evidence type="ECO:0000256" key="8">
    <source>
        <dbReference type="RuleBase" id="RU363041"/>
    </source>
</evidence>
<name>A0ABV7WSW2_9GAMM</name>
<feature type="transmembrane region" description="Helical" evidence="8">
    <location>
        <begin position="66"/>
        <end position="90"/>
    </location>
</feature>
<feature type="transmembrane region" description="Helical" evidence="8">
    <location>
        <begin position="6"/>
        <end position="30"/>
    </location>
</feature>
<comment type="caution">
    <text evidence="9">The sequence shown here is derived from an EMBL/GenBank/DDBJ whole genome shotgun (WGS) entry which is preliminary data.</text>
</comment>
<feature type="transmembrane region" description="Helical" evidence="8">
    <location>
        <begin position="162"/>
        <end position="180"/>
    </location>
</feature>
<gene>
    <name evidence="9" type="ORF">ACFOND_12090</name>
</gene>
<keyword evidence="6 8" id="KW-1133">Transmembrane helix</keyword>
<protein>
    <recommendedName>
        <fullName evidence="8">Probable membrane transporter protein</fullName>
    </recommendedName>
</protein>
<evidence type="ECO:0000256" key="5">
    <source>
        <dbReference type="ARBA" id="ARBA00022692"/>
    </source>
</evidence>
<dbReference type="PANTHER" id="PTHR30269">
    <property type="entry name" value="TRANSMEMBRANE PROTEIN YFCA"/>
    <property type="match status" value="1"/>
</dbReference>
<dbReference type="InterPro" id="IPR052017">
    <property type="entry name" value="TSUP"/>
</dbReference>
<evidence type="ECO:0000256" key="2">
    <source>
        <dbReference type="ARBA" id="ARBA00009142"/>
    </source>
</evidence>
<evidence type="ECO:0000256" key="1">
    <source>
        <dbReference type="ARBA" id="ARBA00004651"/>
    </source>
</evidence>
<dbReference type="RefSeq" id="WP_290281297.1">
    <property type="nucleotide sequence ID" value="NZ_JAUFQI010000001.1"/>
</dbReference>
<feature type="transmembrane region" description="Helical" evidence="8">
    <location>
        <begin position="127"/>
        <end position="150"/>
    </location>
</feature>
<dbReference type="Proteomes" id="UP001595710">
    <property type="component" value="Unassembled WGS sequence"/>
</dbReference>
<evidence type="ECO:0000256" key="6">
    <source>
        <dbReference type="ARBA" id="ARBA00022989"/>
    </source>
</evidence>
<evidence type="ECO:0000256" key="4">
    <source>
        <dbReference type="ARBA" id="ARBA00022475"/>
    </source>
</evidence>
<proteinExistence type="inferred from homology"/>
<organism evidence="9 10">
    <name type="scientific">Reinekea marina</name>
    <dbReference type="NCBI Taxonomy" id="1310421"/>
    <lineage>
        <taxon>Bacteria</taxon>
        <taxon>Pseudomonadati</taxon>
        <taxon>Pseudomonadota</taxon>
        <taxon>Gammaproteobacteria</taxon>
        <taxon>Oceanospirillales</taxon>
        <taxon>Saccharospirillaceae</taxon>
        <taxon>Reinekea</taxon>
    </lineage>
</organism>
<feature type="transmembrane region" description="Helical" evidence="8">
    <location>
        <begin position="186"/>
        <end position="204"/>
    </location>
</feature>
<sequence>MFDLHWVVAAIALFVGCAIQTAIGFGMAVIAAPVIVIFKPEWVPTTLTMVALVLSIQNTWNQRSGLAVRLIVPAMISRLPGTVLGAWILLIIPVQMLQTLVSVMVFVAIFVTLFAKPFAATRANLSVAGFVSGIAGTTTSIGGPPMALVMQHGDSHTTRANLSLYFTFSCITSLISYQVVGILDRGLWLAGLSFIPVAYLGFFVGKQLRHWVDDRFRVILLSLCSLSAFIALYGAVF</sequence>
<accession>A0ABV7WSW2</accession>
<evidence type="ECO:0000313" key="9">
    <source>
        <dbReference type="EMBL" id="MFC3702383.1"/>
    </source>
</evidence>
<keyword evidence="10" id="KW-1185">Reference proteome</keyword>
<keyword evidence="5 8" id="KW-0812">Transmembrane</keyword>
<evidence type="ECO:0000256" key="7">
    <source>
        <dbReference type="ARBA" id="ARBA00023136"/>
    </source>
</evidence>
<dbReference type="EMBL" id="JBHRYN010000012">
    <property type="protein sequence ID" value="MFC3702383.1"/>
    <property type="molecule type" value="Genomic_DNA"/>
</dbReference>
<keyword evidence="4 8" id="KW-1003">Cell membrane</keyword>
<feature type="transmembrane region" description="Helical" evidence="8">
    <location>
        <begin position="97"/>
        <end position="115"/>
    </location>
</feature>
<comment type="similarity">
    <text evidence="2 8">Belongs to the 4-toluene sulfonate uptake permease (TSUP) (TC 2.A.102) family.</text>
</comment>
<dbReference type="InterPro" id="IPR002781">
    <property type="entry name" value="TM_pro_TauE-like"/>
</dbReference>
<dbReference type="Pfam" id="PF01925">
    <property type="entry name" value="TauE"/>
    <property type="match status" value="1"/>
</dbReference>
<reference evidence="10" key="1">
    <citation type="journal article" date="2019" name="Int. J. Syst. Evol. Microbiol.">
        <title>The Global Catalogue of Microorganisms (GCM) 10K type strain sequencing project: providing services to taxonomists for standard genome sequencing and annotation.</title>
        <authorList>
            <consortium name="The Broad Institute Genomics Platform"/>
            <consortium name="The Broad Institute Genome Sequencing Center for Infectious Disease"/>
            <person name="Wu L."/>
            <person name="Ma J."/>
        </authorList>
    </citation>
    <scope>NUCLEOTIDE SEQUENCE [LARGE SCALE GENOMIC DNA]</scope>
    <source>
        <strain evidence="10">CECT 8288</strain>
    </source>
</reference>
<evidence type="ECO:0000313" key="10">
    <source>
        <dbReference type="Proteomes" id="UP001595710"/>
    </source>
</evidence>